<evidence type="ECO:0000313" key="3">
    <source>
        <dbReference type="Proteomes" id="UP000070299"/>
    </source>
</evidence>
<dbReference type="OrthoDB" id="9809825at2"/>
<dbReference type="AlphaFoldDB" id="A0A148KLW5"/>
<dbReference type="EMBL" id="LSNE01000011">
    <property type="protein sequence ID" value="KXI27287.1"/>
    <property type="molecule type" value="Genomic_DNA"/>
</dbReference>
<evidence type="ECO:0000313" key="2">
    <source>
        <dbReference type="EMBL" id="KXI27287.1"/>
    </source>
</evidence>
<proteinExistence type="predicted"/>
<dbReference type="Pfam" id="PF14117">
    <property type="entry name" value="DUF4287"/>
    <property type="match status" value="1"/>
</dbReference>
<dbReference type="RefSeq" id="WP_068380483.1">
    <property type="nucleotide sequence ID" value="NZ_LSNE01000011.1"/>
</dbReference>
<dbReference type="Proteomes" id="UP000070299">
    <property type="component" value="Unassembled WGS sequence"/>
</dbReference>
<name>A0A148KLW5_9ALTE</name>
<feature type="domain" description="DUF5655" evidence="1">
    <location>
        <begin position="70"/>
        <end position="173"/>
    </location>
</feature>
<keyword evidence="3" id="KW-1185">Reference proteome</keyword>
<sequence length="176" mass="19468">MEQNLSEKTGKTLDQWKTVLANKAFSKHGEIMAYLKGECGITHGYANLIALKFREADAGSSNAEDLVALQYKDKENLHPIYAALHEFISGLADDVEVAPKKAAVSFRRKRQFALVQPSTKTRIDLGLKFNDRAVAGRLESSGPFGTMCTHRVQLTDVSQVDAELFTFIQDAYNEAG</sequence>
<protein>
    <submittedName>
        <fullName evidence="2">Phosphoribosylformylglycinamidine synthase</fullName>
    </submittedName>
</protein>
<gene>
    <name evidence="2" type="ORF">AX660_21400</name>
</gene>
<dbReference type="InterPro" id="IPR043714">
    <property type="entry name" value="DUF5655"/>
</dbReference>
<reference evidence="3" key="1">
    <citation type="submission" date="2016-02" db="EMBL/GenBank/DDBJ databases">
        <authorList>
            <person name="Schultz-Johansen M."/>
            <person name="Glaring M.A."/>
            <person name="Bech P.K."/>
            <person name="Stougaard P."/>
        </authorList>
    </citation>
    <scope>NUCLEOTIDE SEQUENCE [LARGE SCALE GENOMIC DNA]</scope>
    <source>
        <strain evidence="3">S66</strain>
    </source>
</reference>
<organism evidence="2 3">
    <name type="scientific">Paraglaciecola hydrolytica</name>
    <dbReference type="NCBI Taxonomy" id="1799789"/>
    <lineage>
        <taxon>Bacteria</taxon>
        <taxon>Pseudomonadati</taxon>
        <taxon>Pseudomonadota</taxon>
        <taxon>Gammaproteobacteria</taxon>
        <taxon>Alteromonadales</taxon>
        <taxon>Alteromonadaceae</taxon>
        <taxon>Paraglaciecola</taxon>
    </lineage>
</organism>
<dbReference type="STRING" id="1799789.AX660_21400"/>
<dbReference type="InterPro" id="IPR025629">
    <property type="entry name" value="DUF4287"/>
</dbReference>
<comment type="caution">
    <text evidence="2">The sequence shown here is derived from an EMBL/GenBank/DDBJ whole genome shotgun (WGS) entry which is preliminary data.</text>
</comment>
<accession>A0A148KLW5</accession>
<evidence type="ECO:0000259" key="1">
    <source>
        <dbReference type="Pfam" id="PF18899"/>
    </source>
</evidence>
<dbReference type="Pfam" id="PF18899">
    <property type="entry name" value="DUF5655"/>
    <property type="match status" value="1"/>
</dbReference>